<keyword evidence="10 12" id="KW-0472">Membrane</keyword>
<proteinExistence type="inferred from homology"/>
<evidence type="ECO:0000256" key="10">
    <source>
        <dbReference type="ARBA" id="ARBA00023136"/>
    </source>
</evidence>
<dbReference type="GO" id="GO:0031204">
    <property type="term" value="P:post-translational protein targeting to membrane, translocation"/>
    <property type="evidence" value="ECO:0007669"/>
    <property type="project" value="TreeGrafter"/>
</dbReference>
<evidence type="ECO:0000256" key="2">
    <source>
        <dbReference type="ARBA" id="ARBA00010604"/>
    </source>
</evidence>
<reference evidence="13" key="2">
    <citation type="submission" date="2021-01" db="EMBL/GenBank/DDBJ databases">
        <authorList>
            <person name="Schikora-Tamarit M.A."/>
        </authorList>
    </citation>
    <scope>NUCLEOTIDE SEQUENCE</scope>
    <source>
        <strain evidence="13">CBS6341</strain>
    </source>
</reference>
<comment type="caution">
    <text evidence="13">The sequence shown here is derived from an EMBL/GenBank/DDBJ whole genome shotgun (WGS) entry which is preliminary data.</text>
</comment>
<evidence type="ECO:0000256" key="3">
    <source>
        <dbReference type="ARBA" id="ARBA00021257"/>
    </source>
</evidence>
<reference evidence="13" key="1">
    <citation type="journal article" date="2021" name="Open Biol.">
        <title>Shared evolutionary footprints suggest mitochondrial oxidative damage underlies multiple complex I losses in fungi.</title>
        <authorList>
            <person name="Schikora-Tamarit M.A."/>
            <person name="Marcet-Houben M."/>
            <person name="Nosek J."/>
            <person name="Gabaldon T."/>
        </authorList>
    </citation>
    <scope>NUCLEOTIDE SEQUENCE</scope>
    <source>
        <strain evidence="13">CBS6341</strain>
    </source>
</reference>
<feature type="region of interest" description="Disordered" evidence="11">
    <location>
        <begin position="1"/>
        <end position="26"/>
    </location>
</feature>
<evidence type="ECO:0000313" key="14">
    <source>
        <dbReference type="Proteomes" id="UP000769528"/>
    </source>
</evidence>
<accession>A0A9P8PW13</accession>
<feature type="compositionally biased region" description="Low complexity" evidence="11">
    <location>
        <begin position="274"/>
        <end position="291"/>
    </location>
</feature>
<keyword evidence="14" id="KW-1185">Reference proteome</keyword>
<organism evidence="13 14">
    <name type="scientific">Wickerhamomyces mucosus</name>
    <dbReference type="NCBI Taxonomy" id="1378264"/>
    <lineage>
        <taxon>Eukaryota</taxon>
        <taxon>Fungi</taxon>
        <taxon>Dikarya</taxon>
        <taxon>Ascomycota</taxon>
        <taxon>Saccharomycotina</taxon>
        <taxon>Saccharomycetes</taxon>
        <taxon>Phaffomycetales</taxon>
        <taxon>Wickerhamomycetaceae</taxon>
        <taxon>Wickerhamomyces</taxon>
    </lineage>
</organism>
<keyword evidence="9" id="KW-0811">Translocation</keyword>
<evidence type="ECO:0000256" key="7">
    <source>
        <dbReference type="ARBA" id="ARBA00022927"/>
    </source>
</evidence>
<feature type="transmembrane region" description="Helical" evidence="12">
    <location>
        <begin position="185"/>
        <end position="216"/>
    </location>
</feature>
<protein>
    <recommendedName>
        <fullName evidence="3">Translocation protein SEC62</fullName>
    </recommendedName>
</protein>
<dbReference type="Pfam" id="PF03839">
    <property type="entry name" value="Sec62"/>
    <property type="match status" value="1"/>
</dbReference>
<dbReference type="GO" id="GO:0005789">
    <property type="term" value="C:endoplasmic reticulum membrane"/>
    <property type="evidence" value="ECO:0007669"/>
    <property type="project" value="UniProtKB-SubCell"/>
</dbReference>
<keyword evidence="4" id="KW-0813">Transport</keyword>
<feature type="compositionally biased region" description="Low complexity" evidence="11">
    <location>
        <begin position="1"/>
        <end position="17"/>
    </location>
</feature>
<dbReference type="EMBL" id="JAEUBF010000300">
    <property type="protein sequence ID" value="KAH3679487.1"/>
    <property type="molecule type" value="Genomic_DNA"/>
</dbReference>
<dbReference type="InterPro" id="IPR004728">
    <property type="entry name" value="Sec62"/>
</dbReference>
<sequence length="301" mass="34241">MSQQQGQSQTHQTQAQSPSPPPQQQPVDVIALNIASFLRNHKLLKQRQGLLQGNSIDFFRFKRAIRALLSEEYSKKSSNPKNGLPPITNEDHAKAAFILLIKSKLLIPGNKLSSSETRENNLIPKKGLPTFLPLQRAELTPDEYYIWFYKKKSPWDLIIAIGIVIGIFTIILFPLWPFFMRRGVWYLSMAMLGFIALFFVIAIIRLILFGITYFLLSPGIWIFPNLFEDVGFIDSFIPLYEWNYPKVKNSKSKSKPKPKTNVIKNSNAESIPQSTTTTTTSSEKSESNSTKGKVTLEEVEE</sequence>
<evidence type="ECO:0000256" key="11">
    <source>
        <dbReference type="SAM" id="MobiDB-lite"/>
    </source>
</evidence>
<dbReference type="NCBIfam" id="TIGR00869">
    <property type="entry name" value="sec62"/>
    <property type="match status" value="1"/>
</dbReference>
<dbReference type="Proteomes" id="UP000769528">
    <property type="component" value="Unassembled WGS sequence"/>
</dbReference>
<feature type="compositionally biased region" description="Basic residues" evidence="11">
    <location>
        <begin position="248"/>
        <end position="258"/>
    </location>
</feature>
<evidence type="ECO:0000256" key="5">
    <source>
        <dbReference type="ARBA" id="ARBA00022692"/>
    </source>
</evidence>
<comment type="similarity">
    <text evidence="2">Belongs to the SEC62 family.</text>
</comment>
<evidence type="ECO:0000256" key="9">
    <source>
        <dbReference type="ARBA" id="ARBA00023010"/>
    </source>
</evidence>
<comment type="subcellular location">
    <subcellularLocation>
        <location evidence="1">Endoplasmic reticulum membrane</location>
        <topology evidence="1">Multi-pass membrane protein</topology>
    </subcellularLocation>
</comment>
<evidence type="ECO:0000313" key="13">
    <source>
        <dbReference type="EMBL" id="KAH3679487.1"/>
    </source>
</evidence>
<keyword evidence="6" id="KW-0256">Endoplasmic reticulum</keyword>
<dbReference type="OrthoDB" id="200187at2759"/>
<evidence type="ECO:0000256" key="8">
    <source>
        <dbReference type="ARBA" id="ARBA00022989"/>
    </source>
</evidence>
<keyword evidence="7" id="KW-0653">Protein transport</keyword>
<evidence type="ECO:0000256" key="6">
    <source>
        <dbReference type="ARBA" id="ARBA00022824"/>
    </source>
</evidence>
<evidence type="ECO:0000256" key="1">
    <source>
        <dbReference type="ARBA" id="ARBA00004477"/>
    </source>
</evidence>
<evidence type="ECO:0000256" key="4">
    <source>
        <dbReference type="ARBA" id="ARBA00022448"/>
    </source>
</evidence>
<feature type="transmembrane region" description="Helical" evidence="12">
    <location>
        <begin position="157"/>
        <end position="179"/>
    </location>
</feature>
<keyword evidence="5 12" id="KW-0812">Transmembrane</keyword>
<dbReference type="PANTHER" id="PTHR12443">
    <property type="entry name" value="TRANSLOCATION PROTEIN SEC62"/>
    <property type="match status" value="1"/>
</dbReference>
<dbReference type="PANTHER" id="PTHR12443:SF9">
    <property type="entry name" value="TRANSLOCATION PROTEIN SEC62"/>
    <property type="match status" value="1"/>
</dbReference>
<feature type="region of interest" description="Disordered" evidence="11">
    <location>
        <begin position="248"/>
        <end position="301"/>
    </location>
</feature>
<dbReference type="AlphaFoldDB" id="A0A9P8PW13"/>
<gene>
    <name evidence="13" type="ORF">WICMUC_000932</name>
</gene>
<name>A0A9P8PW13_9ASCO</name>
<feature type="compositionally biased region" description="Polar residues" evidence="11">
    <location>
        <begin position="262"/>
        <end position="273"/>
    </location>
</feature>
<dbReference type="InterPro" id="IPR011553">
    <property type="entry name" value="Sec62_asco"/>
</dbReference>
<evidence type="ECO:0000256" key="12">
    <source>
        <dbReference type="SAM" id="Phobius"/>
    </source>
</evidence>
<keyword evidence="8 12" id="KW-1133">Transmembrane helix</keyword>